<dbReference type="EMBL" id="MSIE01000018">
    <property type="protein sequence ID" value="OLF17399.1"/>
    <property type="molecule type" value="Genomic_DNA"/>
</dbReference>
<keyword evidence="8" id="KW-1185">Reference proteome</keyword>
<feature type="region of interest" description="Disordered" evidence="4">
    <location>
        <begin position="32"/>
        <end position="53"/>
    </location>
</feature>
<dbReference type="Proteomes" id="UP000185596">
    <property type="component" value="Unassembled WGS sequence"/>
</dbReference>
<sequence length="322" mass="35028">MAVLLTLVLAVPACAAPGRPVDLATVKSVERPRPVGARENPTPKSTEVKPVPACDATASLPPLDPMPTPGEMPAGSTMREIQDAGKLIAGVDQNTFLFGFRNPTTNALEGFDIDRVREIARAIFGDPNRVQFKVVTSLGRVPALENGDVHVVVRTFTATCDRWQDINFSAIYYVAGQRLLVDRASKVTRLDQLGGEKVCAAEGSTSIKTLLDHPADPVPVQVPNWTDCLVMLQQGQVAAVSTDDTILAGMVAQDPNVRMVGPRFTEEPYGIGIPKEDEDMVRFVNGVLEQSVAEGDWADSYDRWLGRTGERRPDPPPLRYRD</sequence>
<dbReference type="STRING" id="1912961.BU204_12280"/>
<dbReference type="SMART" id="SM00062">
    <property type="entry name" value="PBPb"/>
    <property type="match status" value="1"/>
</dbReference>
<dbReference type="PANTHER" id="PTHR30085:SF6">
    <property type="entry name" value="ABC TRANSPORTER GLUTAMINE-BINDING PROTEIN GLNH"/>
    <property type="match status" value="1"/>
</dbReference>
<dbReference type="AlphaFoldDB" id="A0A1Q8CSQ4"/>
<dbReference type="InterPro" id="IPR001638">
    <property type="entry name" value="Solute-binding_3/MltF_N"/>
</dbReference>
<gene>
    <name evidence="7" type="ORF">BU204_12280</name>
</gene>
<proteinExistence type="inferred from homology"/>
<reference evidence="7 8" key="1">
    <citation type="submission" date="2016-12" db="EMBL/GenBank/DDBJ databases">
        <title>The draft genome sequence of Actinophytocola sp. 11-183.</title>
        <authorList>
            <person name="Wang W."/>
            <person name="Yuan L."/>
        </authorList>
    </citation>
    <scope>NUCLEOTIDE SEQUENCE [LARGE SCALE GENOMIC DNA]</scope>
    <source>
        <strain evidence="7 8">11-183</strain>
    </source>
</reference>
<dbReference type="GO" id="GO:0005576">
    <property type="term" value="C:extracellular region"/>
    <property type="evidence" value="ECO:0007669"/>
    <property type="project" value="TreeGrafter"/>
</dbReference>
<dbReference type="GO" id="GO:0030288">
    <property type="term" value="C:outer membrane-bounded periplasmic space"/>
    <property type="evidence" value="ECO:0007669"/>
    <property type="project" value="TreeGrafter"/>
</dbReference>
<dbReference type="Pfam" id="PF00497">
    <property type="entry name" value="SBP_bac_3"/>
    <property type="match status" value="1"/>
</dbReference>
<evidence type="ECO:0000256" key="5">
    <source>
        <dbReference type="SAM" id="SignalP"/>
    </source>
</evidence>
<comment type="caution">
    <text evidence="7">The sequence shown here is derived from an EMBL/GenBank/DDBJ whole genome shotgun (WGS) entry which is preliminary data.</text>
</comment>
<keyword evidence="2" id="KW-0813">Transport</keyword>
<dbReference type="InterPro" id="IPR051455">
    <property type="entry name" value="Bact_solute-bind_prot3"/>
</dbReference>
<dbReference type="SUPFAM" id="SSF53850">
    <property type="entry name" value="Periplasmic binding protein-like II"/>
    <property type="match status" value="1"/>
</dbReference>
<evidence type="ECO:0000256" key="2">
    <source>
        <dbReference type="ARBA" id="ARBA00022448"/>
    </source>
</evidence>
<feature type="domain" description="Solute-binding protein family 3/N-terminal" evidence="6">
    <location>
        <begin position="86"/>
        <end position="308"/>
    </location>
</feature>
<feature type="chain" id="PRO_5013362362" evidence="5">
    <location>
        <begin position="16"/>
        <end position="322"/>
    </location>
</feature>
<organism evidence="7 8">
    <name type="scientific">Actinophytocola xanthii</name>
    <dbReference type="NCBI Taxonomy" id="1912961"/>
    <lineage>
        <taxon>Bacteria</taxon>
        <taxon>Bacillati</taxon>
        <taxon>Actinomycetota</taxon>
        <taxon>Actinomycetes</taxon>
        <taxon>Pseudonocardiales</taxon>
        <taxon>Pseudonocardiaceae</taxon>
    </lineage>
</organism>
<protein>
    <submittedName>
        <fullName evidence="7">ABC transporter substrate-binding protein</fullName>
    </submittedName>
</protein>
<name>A0A1Q8CSQ4_9PSEU</name>
<dbReference type="PANTHER" id="PTHR30085">
    <property type="entry name" value="AMINO ACID ABC TRANSPORTER PERMEASE"/>
    <property type="match status" value="1"/>
</dbReference>
<keyword evidence="3 5" id="KW-0732">Signal</keyword>
<evidence type="ECO:0000256" key="1">
    <source>
        <dbReference type="ARBA" id="ARBA00010333"/>
    </source>
</evidence>
<dbReference type="Gene3D" id="3.40.190.10">
    <property type="entry name" value="Periplasmic binding protein-like II"/>
    <property type="match status" value="2"/>
</dbReference>
<evidence type="ECO:0000256" key="4">
    <source>
        <dbReference type="SAM" id="MobiDB-lite"/>
    </source>
</evidence>
<accession>A0A1Q8CSQ4</accession>
<evidence type="ECO:0000256" key="3">
    <source>
        <dbReference type="ARBA" id="ARBA00022729"/>
    </source>
</evidence>
<dbReference type="CDD" id="cd13690">
    <property type="entry name" value="PBP2_GluB"/>
    <property type="match status" value="1"/>
</dbReference>
<feature type="signal peptide" evidence="5">
    <location>
        <begin position="1"/>
        <end position="15"/>
    </location>
</feature>
<dbReference type="GO" id="GO:0006865">
    <property type="term" value="P:amino acid transport"/>
    <property type="evidence" value="ECO:0007669"/>
    <property type="project" value="TreeGrafter"/>
</dbReference>
<evidence type="ECO:0000259" key="6">
    <source>
        <dbReference type="SMART" id="SM00062"/>
    </source>
</evidence>
<comment type="similarity">
    <text evidence="1">Belongs to the bacterial solute-binding protein 3 family.</text>
</comment>
<evidence type="ECO:0000313" key="8">
    <source>
        <dbReference type="Proteomes" id="UP000185596"/>
    </source>
</evidence>
<evidence type="ECO:0000313" key="7">
    <source>
        <dbReference type="EMBL" id="OLF17399.1"/>
    </source>
</evidence>
<dbReference type="OrthoDB" id="9807888at2"/>